<keyword evidence="7 12" id="KW-0472">Membrane</keyword>
<feature type="transmembrane region" description="Helical" evidence="12">
    <location>
        <begin position="540"/>
        <end position="566"/>
    </location>
</feature>
<feature type="transmembrane region" description="Helical" evidence="12">
    <location>
        <begin position="578"/>
        <end position="601"/>
    </location>
</feature>
<keyword evidence="6 12" id="KW-1133">Transmembrane helix</keyword>
<evidence type="ECO:0000256" key="5">
    <source>
        <dbReference type="ARBA" id="ARBA00022847"/>
    </source>
</evidence>
<feature type="transmembrane region" description="Helical" evidence="12">
    <location>
        <begin position="111"/>
        <end position="129"/>
    </location>
</feature>
<keyword evidence="8" id="KW-0479">Metal-binding</keyword>
<reference evidence="13 14" key="1">
    <citation type="submission" date="2024-05" db="EMBL/GenBank/DDBJ databases">
        <authorList>
            <person name="Wallberg A."/>
        </authorList>
    </citation>
    <scope>NUCLEOTIDE SEQUENCE [LARGE SCALE GENOMIC DNA]</scope>
</reference>
<accession>A0AAV2RMM3</accession>
<dbReference type="PANTHER" id="PTHR11616">
    <property type="entry name" value="SODIUM/CHLORIDE DEPENDENT TRANSPORTER"/>
    <property type="match status" value="1"/>
</dbReference>
<dbReference type="AlphaFoldDB" id="A0AAV2RMM3"/>
<feature type="transmembrane region" description="Helical" evidence="12">
    <location>
        <begin position="496"/>
        <end position="519"/>
    </location>
</feature>
<evidence type="ECO:0000313" key="13">
    <source>
        <dbReference type="EMBL" id="CAL4125905.1"/>
    </source>
</evidence>
<name>A0AAV2RMM3_MEGNR</name>
<feature type="transmembrane region" description="Helical" evidence="12">
    <location>
        <begin position="284"/>
        <end position="303"/>
    </location>
</feature>
<evidence type="ECO:0000256" key="2">
    <source>
        <dbReference type="ARBA" id="ARBA00006459"/>
    </source>
</evidence>
<dbReference type="GO" id="GO:0035725">
    <property type="term" value="P:sodium ion transmembrane transport"/>
    <property type="evidence" value="ECO:0007669"/>
    <property type="project" value="TreeGrafter"/>
</dbReference>
<feature type="disulfide bond" evidence="9">
    <location>
        <begin position="161"/>
        <end position="170"/>
    </location>
</feature>
<keyword evidence="4 10" id="KW-0812">Transmembrane</keyword>
<dbReference type="GO" id="GO:0015293">
    <property type="term" value="F:symporter activity"/>
    <property type="evidence" value="ECO:0007669"/>
    <property type="project" value="UniProtKB-KW"/>
</dbReference>
<dbReference type="SUPFAM" id="SSF161070">
    <property type="entry name" value="SNF-like"/>
    <property type="match status" value="1"/>
</dbReference>
<sequence>METTTSNKTELEEVKSNNTELEEVKSNKTELEEVKSETPRGNWDHPIEFILSCLGLCVGIGNVWRFPYLCFKNGGAVFLIPYCTMLFLACLPIFFMELVIGQYSSLGPVKVFASMAPISSGIGPANVIISTLYSIYYNLVLTWTLFYLFASFSKVLPWSHCGNDFNSQECYTKATSDMCRNQSSYYYNNTCESPENFCALGNLVLHNETHCEDITGEKIAIENAVPRMTSEEDYFENGMFGSTGHNWEDLGGIRWELVGCLALSWIIVAICLSKGIKSSGKVVYFTALFPYVILTILLVRGLTLDGAYKGLEFYLLKPNMTKLYEPEVWMDAASQIFYSTGVAFGALVTLASYNKFHNNCMNDAIIVVLSNSITSLFSGLVIFSMLGFLANELEVEVKDVVSSGTGLAFIVYPAIVSRMPAPQFWAVMFFTMLFTLGLDSMFASVETVTTALLDNFPSLRNHKTVTVFLSCTFMFLIGISMCLEGGIYVFTLFDNYACVMSLVIVGIIEVITIQHIFGFNNFMILVKKEIGIKMPKLLELYWKITMCAITPVSLFLILIFSLWTITPASIGSYIFPNYIQVIAWLLVASSVGLIPLIGLYASFTTKGSMFKPTADFCPAIVRDAKGK</sequence>
<proteinExistence type="inferred from homology"/>
<feature type="transmembrane region" description="Helical" evidence="12">
    <location>
        <begin position="336"/>
        <end position="353"/>
    </location>
</feature>
<evidence type="ECO:0000256" key="9">
    <source>
        <dbReference type="PIRSR" id="PIRSR600175-2"/>
    </source>
</evidence>
<keyword evidence="14" id="KW-1185">Reference proteome</keyword>
<feature type="binding site" evidence="8">
    <location>
        <position position="436"/>
    </location>
    <ligand>
        <name>Na(+)</name>
        <dbReference type="ChEBI" id="CHEBI:29101"/>
        <label>1</label>
    </ligand>
</feature>
<dbReference type="PANTHER" id="PTHR11616:SF240">
    <property type="entry name" value="BLOATED TUBULES, ISOFORM B-RELATED"/>
    <property type="match status" value="1"/>
</dbReference>
<dbReference type="GO" id="GO:0046872">
    <property type="term" value="F:metal ion binding"/>
    <property type="evidence" value="ECO:0007669"/>
    <property type="project" value="UniProtKB-KW"/>
</dbReference>
<feature type="compositionally biased region" description="Basic and acidic residues" evidence="11">
    <location>
        <begin position="22"/>
        <end position="40"/>
    </location>
</feature>
<feature type="region of interest" description="Disordered" evidence="11">
    <location>
        <begin position="1"/>
        <end position="40"/>
    </location>
</feature>
<organism evidence="13 14">
    <name type="scientific">Meganyctiphanes norvegica</name>
    <name type="common">Northern krill</name>
    <name type="synonym">Thysanopoda norvegica</name>
    <dbReference type="NCBI Taxonomy" id="48144"/>
    <lineage>
        <taxon>Eukaryota</taxon>
        <taxon>Metazoa</taxon>
        <taxon>Ecdysozoa</taxon>
        <taxon>Arthropoda</taxon>
        <taxon>Crustacea</taxon>
        <taxon>Multicrustacea</taxon>
        <taxon>Malacostraca</taxon>
        <taxon>Eumalacostraca</taxon>
        <taxon>Eucarida</taxon>
        <taxon>Euphausiacea</taxon>
        <taxon>Euphausiidae</taxon>
        <taxon>Meganyctiphanes</taxon>
    </lineage>
</organism>
<comment type="caution">
    <text evidence="13">The sequence shown here is derived from an EMBL/GenBank/DDBJ whole genome shotgun (WGS) entry which is preliminary data.</text>
</comment>
<feature type="binding site" evidence="8">
    <location>
        <position position="339"/>
    </location>
    <ligand>
        <name>Na(+)</name>
        <dbReference type="ChEBI" id="CHEBI:29101"/>
        <label>1</label>
    </ligand>
</feature>
<feature type="transmembrane region" description="Helical" evidence="12">
    <location>
        <begin position="136"/>
        <end position="156"/>
    </location>
</feature>
<dbReference type="InterPro" id="IPR037272">
    <property type="entry name" value="SNS_sf"/>
</dbReference>
<dbReference type="GO" id="GO:0005886">
    <property type="term" value="C:plasma membrane"/>
    <property type="evidence" value="ECO:0007669"/>
    <property type="project" value="TreeGrafter"/>
</dbReference>
<evidence type="ECO:0000256" key="6">
    <source>
        <dbReference type="ARBA" id="ARBA00022989"/>
    </source>
</evidence>
<feature type="binding site" evidence="8">
    <location>
        <position position="58"/>
    </location>
    <ligand>
        <name>Na(+)</name>
        <dbReference type="ChEBI" id="CHEBI:29101"/>
        <label>1</label>
    </ligand>
</feature>
<evidence type="ECO:0000256" key="7">
    <source>
        <dbReference type="ARBA" id="ARBA00023136"/>
    </source>
</evidence>
<dbReference type="Pfam" id="PF00209">
    <property type="entry name" value="SNF"/>
    <property type="match status" value="1"/>
</dbReference>
<feature type="binding site" evidence="8">
    <location>
        <position position="55"/>
    </location>
    <ligand>
        <name>Na(+)</name>
        <dbReference type="ChEBI" id="CHEBI:29101"/>
        <label>1</label>
    </ligand>
</feature>
<feature type="transmembrane region" description="Helical" evidence="12">
    <location>
        <begin position="424"/>
        <end position="453"/>
    </location>
</feature>
<comment type="similarity">
    <text evidence="2 10">Belongs to the sodium:neurotransmitter symporter (SNF) (TC 2.A.22) family.</text>
</comment>
<dbReference type="PROSITE" id="PS00754">
    <property type="entry name" value="NA_NEUROTRAN_SYMP_2"/>
    <property type="match status" value="1"/>
</dbReference>
<keyword evidence="8" id="KW-0915">Sodium</keyword>
<evidence type="ECO:0000313" key="14">
    <source>
        <dbReference type="Proteomes" id="UP001497623"/>
    </source>
</evidence>
<protein>
    <recommendedName>
        <fullName evidence="10">Transporter</fullName>
    </recommendedName>
</protein>
<keyword evidence="5 10" id="KW-0769">Symport</keyword>
<dbReference type="PROSITE" id="PS50267">
    <property type="entry name" value="NA_NEUROTRAN_SYMP_3"/>
    <property type="match status" value="1"/>
</dbReference>
<dbReference type="EMBL" id="CAXKWB010024071">
    <property type="protein sequence ID" value="CAL4125905.1"/>
    <property type="molecule type" value="Genomic_DNA"/>
</dbReference>
<dbReference type="Proteomes" id="UP001497623">
    <property type="component" value="Unassembled WGS sequence"/>
</dbReference>
<evidence type="ECO:0000256" key="12">
    <source>
        <dbReference type="SAM" id="Phobius"/>
    </source>
</evidence>
<feature type="transmembrane region" description="Helical" evidence="12">
    <location>
        <begin position="76"/>
        <end position="99"/>
    </location>
</feature>
<feature type="transmembrane region" description="Helical" evidence="12">
    <location>
        <begin position="365"/>
        <end position="390"/>
    </location>
</feature>
<feature type="binding site" evidence="8">
    <location>
        <position position="371"/>
    </location>
    <ligand>
        <name>Na(+)</name>
        <dbReference type="ChEBI" id="CHEBI:29101"/>
        <label>1</label>
    </ligand>
</feature>
<comment type="subcellular location">
    <subcellularLocation>
        <location evidence="1">Membrane</location>
        <topology evidence="1">Multi-pass membrane protein</topology>
    </subcellularLocation>
</comment>
<evidence type="ECO:0000256" key="1">
    <source>
        <dbReference type="ARBA" id="ARBA00004141"/>
    </source>
</evidence>
<keyword evidence="3 10" id="KW-0813">Transport</keyword>
<dbReference type="PRINTS" id="PR00176">
    <property type="entry name" value="NANEUSMPORT"/>
</dbReference>
<keyword evidence="9" id="KW-1015">Disulfide bond</keyword>
<evidence type="ECO:0000256" key="3">
    <source>
        <dbReference type="ARBA" id="ARBA00022448"/>
    </source>
</evidence>
<dbReference type="PROSITE" id="PS00610">
    <property type="entry name" value="NA_NEUROTRAN_SYMP_1"/>
    <property type="match status" value="1"/>
</dbReference>
<evidence type="ECO:0000256" key="4">
    <source>
        <dbReference type="ARBA" id="ARBA00022692"/>
    </source>
</evidence>
<feature type="transmembrane region" description="Helical" evidence="12">
    <location>
        <begin position="253"/>
        <end position="272"/>
    </location>
</feature>
<evidence type="ECO:0000256" key="10">
    <source>
        <dbReference type="RuleBase" id="RU003732"/>
    </source>
</evidence>
<feature type="binding site" evidence="8">
    <location>
        <position position="62"/>
    </location>
    <ligand>
        <name>Na(+)</name>
        <dbReference type="ChEBI" id="CHEBI:29101"/>
        <label>1</label>
    </ligand>
</feature>
<gene>
    <name evidence="13" type="ORF">MNOR_LOCUS25330</name>
</gene>
<dbReference type="InterPro" id="IPR000175">
    <property type="entry name" value="Na/ntran_symport"/>
</dbReference>
<feature type="binding site" evidence="8">
    <location>
        <position position="439"/>
    </location>
    <ligand>
        <name>Na(+)</name>
        <dbReference type="ChEBI" id="CHEBI:29101"/>
        <label>1</label>
    </ligand>
</feature>
<evidence type="ECO:0000256" key="8">
    <source>
        <dbReference type="PIRSR" id="PIRSR600175-1"/>
    </source>
</evidence>
<dbReference type="GO" id="GO:0006865">
    <property type="term" value="P:amino acid transport"/>
    <property type="evidence" value="ECO:0007669"/>
    <property type="project" value="TreeGrafter"/>
</dbReference>
<feature type="transmembrane region" description="Helical" evidence="12">
    <location>
        <begin position="465"/>
        <end position="490"/>
    </location>
</feature>
<evidence type="ECO:0000256" key="11">
    <source>
        <dbReference type="SAM" id="MobiDB-lite"/>
    </source>
</evidence>
<feature type="binding site" evidence="8">
    <location>
        <position position="440"/>
    </location>
    <ligand>
        <name>Na(+)</name>
        <dbReference type="ChEBI" id="CHEBI:29101"/>
        <label>1</label>
    </ligand>
</feature>